<evidence type="ECO:0000313" key="3">
    <source>
        <dbReference type="Proteomes" id="UP000306985"/>
    </source>
</evidence>
<comment type="caution">
    <text evidence="2">The sequence shown here is derived from an EMBL/GenBank/DDBJ whole genome shotgun (WGS) entry which is preliminary data.</text>
</comment>
<gene>
    <name evidence="2" type="ORF">FDO65_13315</name>
</gene>
<dbReference type="OrthoDB" id="1551077at2"/>
<dbReference type="Gene3D" id="3.10.450.50">
    <property type="match status" value="1"/>
</dbReference>
<evidence type="ECO:0000259" key="1">
    <source>
        <dbReference type="Pfam" id="PF13474"/>
    </source>
</evidence>
<dbReference type="SUPFAM" id="SSF54427">
    <property type="entry name" value="NTF2-like"/>
    <property type="match status" value="1"/>
</dbReference>
<evidence type="ECO:0000313" key="2">
    <source>
        <dbReference type="EMBL" id="TKV58525.1"/>
    </source>
</evidence>
<organism evidence="2 3">
    <name type="scientific">Nakamurella flava</name>
    <dbReference type="NCBI Taxonomy" id="2576308"/>
    <lineage>
        <taxon>Bacteria</taxon>
        <taxon>Bacillati</taxon>
        <taxon>Actinomycetota</taxon>
        <taxon>Actinomycetes</taxon>
        <taxon>Nakamurellales</taxon>
        <taxon>Nakamurellaceae</taxon>
        <taxon>Nakamurella</taxon>
    </lineage>
</organism>
<dbReference type="RefSeq" id="WP_137450188.1">
    <property type="nucleotide sequence ID" value="NZ_SZZH01000003.1"/>
</dbReference>
<dbReference type="InterPro" id="IPR032710">
    <property type="entry name" value="NTF2-like_dom_sf"/>
</dbReference>
<dbReference type="Pfam" id="PF13474">
    <property type="entry name" value="SnoaL_3"/>
    <property type="match status" value="1"/>
</dbReference>
<keyword evidence="3" id="KW-1185">Reference proteome</keyword>
<dbReference type="InterPro" id="IPR037401">
    <property type="entry name" value="SnoaL-like"/>
</dbReference>
<dbReference type="EMBL" id="SZZH01000003">
    <property type="protein sequence ID" value="TKV58525.1"/>
    <property type="molecule type" value="Genomic_DNA"/>
</dbReference>
<name>A0A4V6CT74_9ACTN</name>
<sequence length="130" mass="14427">MSPEAQILAGLDDMYDAFLAGDRARFDIHLDAAVTTWESGLPGLLDRARLDAMRDARSPGRPGGISRLQVDPQQVDVWGEHAVARYLLTVHPEQGEQERARVTDVLRRDGAGWRIVHHHAETRPGAWGEA</sequence>
<accession>A0A4V6CT74</accession>
<feature type="domain" description="SnoaL-like" evidence="1">
    <location>
        <begin position="8"/>
        <end position="120"/>
    </location>
</feature>
<proteinExistence type="predicted"/>
<protein>
    <submittedName>
        <fullName evidence="2">DUF4440 domain-containing protein</fullName>
    </submittedName>
</protein>
<reference evidence="2 3" key="1">
    <citation type="submission" date="2019-05" db="EMBL/GenBank/DDBJ databases">
        <title>Nakamurella sp. N5BH11, whole genome shotgun sequence.</title>
        <authorList>
            <person name="Tuo L."/>
        </authorList>
    </citation>
    <scope>NUCLEOTIDE SEQUENCE [LARGE SCALE GENOMIC DNA]</scope>
    <source>
        <strain evidence="2 3">N5BH11</strain>
    </source>
</reference>
<dbReference type="Proteomes" id="UP000306985">
    <property type="component" value="Unassembled WGS sequence"/>
</dbReference>
<dbReference type="AlphaFoldDB" id="A0A4V6CT74"/>